<dbReference type="Proteomes" id="UP001175226">
    <property type="component" value="Unassembled WGS sequence"/>
</dbReference>
<name>A0AA39MGE7_9AGAR</name>
<comment type="caution">
    <text evidence="1">The sequence shown here is derived from an EMBL/GenBank/DDBJ whole genome shotgun (WGS) entry which is preliminary data.</text>
</comment>
<protein>
    <submittedName>
        <fullName evidence="1">Uncharacterized protein</fullName>
    </submittedName>
</protein>
<sequence length="205" mass="23182">MLSVPIRLRSLLFSISVVTVYACRLEILLDDITTQLYHDNLPLSIVGSTRYSLLDAYREHVGYAYVPPALDPALRWSDAIPFDMTDATDIREWPKIFTPMKPAEKWNGRASDTFDLKHNTSDKRFLASGTPTGDVPSTAVISASRPAGCKWSNNSCPFDSTLFVLYNLWRIDPAAWTVAFNSFGNQWLDILAESFNKHIEKLYTL</sequence>
<reference evidence="1" key="1">
    <citation type="submission" date="2023-06" db="EMBL/GenBank/DDBJ databases">
        <authorList>
            <consortium name="Lawrence Berkeley National Laboratory"/>
            <person name="Ahrendt S."/>
            <person name="Sahu N."/>
            <person name="Indic B."/>
            <person name="Wong-Bajracharya J."/>
            <person name="Merenyi Z."/>
            <person name="Ke H.-M."/>
            <person name="Monk M."/>
            <person name="Kocsube S."/>
            <person name="Drula E."/>
            <person name="Lipzen A."/>
            <person name="Balint B."/>
            <person name="Henrissat B."/>
            <person name="Andreopoulos B."/>
            <person name="Martin F.M."/>
            <person name="Harder C.B."/>
            <person name="Rigling D."/>
            <person name="Ford K.L."/>
            <person name="Foster G.D."/>
            <person name="Pangilinan J."/>
            <person name="Papanicolaou A."/>
            <person name="Barry K."/>
            <person name="LaButti K."/>
            <person name="Viragh M."/>
            <person name="Koriabine M."/>
            <person name="Yan M."/>
            <person name="Riley R."/>
            <person name="Champramary S."/>
            <person name="Plett K.L."/>
            <person name="Tsai I.J."/>
            <person name="Slot J."/>
            <person name="Sipos G."/>
            <person name="Plett J."/>
            <person name="Nagy L.G."/>
            <person name="Grigoriev I.V."/>
        </authorList>
    </citation>
    <scope>NUCLEOTIDE SEQUENCE</scope>
    <source>
        <strain evidence="1">FPL87.14</strain>
    </source>
</reference>
<evidence type="ECO:0000313" key="1">
    <source>
        <dbReference type="EMBL" id="KAK0433367.1"/>
    </source>
</evidence>
<feature type="non-terminal residue" evidence="1">
    <location>
        <position position="1"/>
    </location>
</feature>
<dbReference type="AlphaFoldDB" id="A0AA39MGE7"/>
<accession>A0AA39MGE7</accession>
<proteinExistence type="predicted"/>
<keyword evidence="2" id="KW-1185">Reference proteome</keyword>
<organism evidence="1 2">
    <name type="scientific">Armillaria borealis</name>
    <dbReference type="NCBI Taxonomy" id="47425"/>
    <lineage>
        <taxon>Eukaryota</taxon>
        <taxon>Fungi</taxon>
        <taxon>Dikarya</taxon>
        <taxon>Basidiomycota</taxon>
        <taxon>Agaricomycotina</taxon>
        <taxon>Agaricomycetes</taxon>
        <taxon>Agaricomycetidae</taxon>
        <taxon>Agaricales</taxon>
        <taxon>Marasmiineae</taxon>
        <taxon>Physalacriaceae</taxon>
        <taxon>Armillaria</taxon>
    </lineage>
</organism>
<evidence type="ECO:0000313" key="2">
    <source>
        <dbReference type="Proteomes" id="UP001175226"/>
    </source>
</evidence>
<gene>
    <name evidence="1" type="ORF">EV421DRAFT_1718669</name>
</gene>
<dbReference type="PROSITE" id="PS51257">
    <property type="entry name" value="PROKAR_LIPOPROTEIN"/>
    <property type="match status" value="1"/>
</dbReference>
<dbReference type="EMBL" id="JAUEPT010000082">
    <property type="protein sequence ID" value="KAK0433367.1"/>
    <property type="molecule type" value="Genomic_DNA"/>
</dbReference>